<feature type="non-terminal residue" evidence="5">
    <location>
        <position position="1"/>
    </location>
</feature>
<dbReference type="InterPro" id="IPR023213">
    <property type="entry name" value="CAT-like_dom_sf"/>
</dbReference>
<dbReference type="PROSITE" id="PS00455">
    <property type="entry name" value="AMP_BINDING"/>
    <property type="match status" value="2"/>
</dbReference>
<dbReference type="Gene3D" id="3.30.559.30">
    <property type="entry name" value="Nonribosomal peptide synthetase, condensation domain"/>
    <property type="match status" value="2"/>
</dbReference>
<dbReference type="SUPFAM" id="SSF47336">
    <property type="entry name" value="ACP-like"/>
    <property type="match status" value="2"/>
</dbReference>
<organism evidence="5 6">
    <name type="scientific">Xenorhabdus lircayensis</name>
    <dbReference type="NCBI Taxonomy" id="2763499"/>
    <lineage>
        <taxon>Bacteria</taxon>
        <taxon>Pseudomonadati</taxon>
        <taxon>Pseudomonadota</taxon>
        <taxon>Gammaproteobacteria</taxon>
        <taxon>Enterobacterales</taxon>
        <taxon>Morganellaceae</taxon>
        <taxon>Xenorhabdus</taxon>
    </lineage>
</organism>
<keyword evidence="2" id="KW-0596">Phosphopantetheine</keyword>
<reference evidence="5 6" key="1">
    <citation type="submission" date="2020-08" db="EMBL/GenBank/DDBJ databases">
        <title>Description of Xenorhabdus lircayensis sp. nov., the symbiotic bacterium associated with the entomopathogenic nematode Steirnernema unicornum.</title>
        <authorList>
            <person name="Castaneda-Alvarez C."/>
            <person name="Prodan S."/>
            <person name="Zamorano A."/>
            <person name="San-Blas E."/>
            <person name="Aballay E."/>
        </authorList>
    </citation>
    <scope>NUCLEOTIDE SEQUENCE [LARGE SCALE GENOMIC DNA]</scope>
    <source>
        <strain evidence="5 6">VLS</strain>
    </source>
</reference>
<dbReference type="CDD" id="cd19531">
    <property type="entry name" value="LCL_NRPS-like"/>
    <property type="match status" value="1"/>
</dbReference>
<evidence type="ECO:0000256" key="1">
    <source>
        <dbReference type="ARBA" id="ARBA00001957"/>
    </source>
</evidence>
<dbReference type="Proteomes" id="UP000696184">
    <property type="component" value="Unassembled WGS sequence"/>
</dbReference>
<dbReference type="InterPro" id="IPR036736">
    <property type="entry name" value="ACP-like_sf"/>
</dbReference>
<dbReference type="SMART" id="SM00823">
    <property type="entry name" value="PKS_PP"/>
    <property type="match status" value="2"/>
</dbReference>
<dbReference type="InterPro" id="IPR009081">
    <property type="entry name" value="PP-bd_ACP"/>
</dbReference>
<dbReference type="PANTHER" id="PTHR45527:SF1">
    <property type="entry name" value="FATTY ACID SYNTHASE"/>
    <property type="match status" value="1"/>
</dbReference>
<keyword evidence="6" id="KW-1185">Reference proteome</keyword>
<dbReference type="Pfam" id="PF00975">
    <property type="entry name" value="Thioesterase"/>
    <property type="match status" value="2"/>
</dbReference>
<dbReference type="InterPro" id="IPR020845">
    <property type="entry name" value="AMP-binding_CS"/>
</dbReference>
<dbReference type="EMBL" id="JACOII010000031">
    <property type="protein sequence ID" value="MBI6548631.1"/>
    <property type="molecule type" value="Genomic_DNA"/>
</dbReference>
<dbReference type="RefSeq" id="WP_198689422.1">
    <property type="nucleotide sequence ID" value="NZ_CAWPUD010000029.1"/>
</dbReference>
<dbReference type="InterPro" id="IPR000873">
    <property type="entry name" value="AMP-dep_synth/lig_dom"/>
</dbReference>
<dbReference type="Pfam" id="PF13193">
    <property type="entry name" value="AMP-binding_C"/>
    <property type="match status" value="2"/>
</dbReference>
<dbReference type="InterPro" id="IPR020802">
    <property type="entry name" value="TesA-like"/>
</dbReference>
<dbReference type="SMART" id="SM00824">
    <property type="entry name" value="PKS_TE"/>
    <property type="match status" value="1"/>
</dbReference>
<dbReference type="Pfam" id="PF00550">
    <property type="entry name" value="PP-binding"/>
    <property type="match status" value="2"/>
</dbReference>
<dbReference type="InterPro" id="IPR029058">
    <property type="entry name" value="AB_hydrolase_fold"/>
</dbReference>
<dbReference type="InterPro" id="IPR010071">
    <property type="entry name" value="AA_adenyl_dom"/>
</dbReference>
<dbReference type="Gene3D" id="2.30.38.10">
    <property type="entry name" value="Luciferase, Domain 3"/>
    <property type="match status" value="2"/>
</dbReference>
<protein>
    <submittedName>
        <fullName evidence="5">Amino acid adenylation domain-containing protein</fullName>
    </submittedName>
</protein>
<dbReference type="PANTHER" id="PTHR45527">
    <property type="entry name" value="NONRIBOSOMAL PEPTIDE SYNTHETASE"/>
    <property type="match status" value="1"/>
</dbReference>
<dbReference type="Gene3D" id="3.30.559.10">
    <property type="entry name" value="Chloramphenicol acetyltransferase-like domain"/>
    <property type="match status" value="2"/>
</dbReference>
<dbReference type="NCBIfam" id="NF003417">
    <property type="entry name" value="PRK04813.1"/>
    <property type="match status" value="2"/>
</dbReference>
<dbReference type="Gene3D" id="1.10.1200.10">
    <property type="entry name" value="ACP-like"/>
    <property type="match status" value="2"/>
</dbReference>
<dbReference type="CDD" id="cd12117">
    <property type="entry name" value="A_NRPS_Srf_like"/>
    <property type="match status" value="1"/>
</dbReference>
<dbReference type="CDD" id="cd19544">
    <property type="entry name" value="E-C_NRPS"/>
    <property type="match status" value="1"/>
</dbReference>
<evidence type="ECO:0000256" key="3">
    <source>
        <dbReference type="ARBA" id="ARBA00022553"/>
    </source>
</evidence>
<gene>
    <name evidence="5" type="ORF">H8A87_07825</name>
</gene>
<comment type="cofactor">
    <cofactor evidence="1">
        <name>pantetheine 4'-phosphate</name>
        <dbReference type="ChEBI" id="CHEBI:47942"/>
    </cofactor>
</comment>
<dbReference type="PROSITE" id="PS50075">
    <property type="entry name" value="CARRIER"/>
    <property type="match status" value="2"/>
</dbReference>
<dbReference type="InterPro" id="IPR045851">
    <property type="entry name" value="AMP-bd_C_sf"/>
</dbReference>
<feature type="domain" description="Carrier" evidence="4">
    <location>
        <begin position="900"/>
        <end position="975"/>
    </location>
</feature>
<dbReference type="SUPFAM" id="SSF52777">
    <property type="entry name" value="CoA-dependent acyltransferases"/>
    <property type="match status" value="4"/>
</dbReference>
<proteinExistence type="predicted"/>
<evidence type="ECO:0000313" key="6">
    <source>
        <dbReference type="Proteomes" id="UP000696184"/>
    </source>
</evidence>
<dbReference type="CDD" id="cd05930">
    <property type="entry name" value="A_NRPS"/>
    <property type="match status" value="1"/>
</dbReference>
<name>A0ABS0U773_9GAMM</name>
<dbReference type="InterPro" id="IPR001031">
    <property type="entry name" value="Thioesterase"/>
</dbReference>
<dbReference type="Pfam" id="PF00668">
    <property type="entry name" value="Condensation"/>
    <property type="match status" value="2"/>
</dbReference>
<dbReference type="Gene3D" id="3.40.50.980">
    <property type="match status" value="4"/>
</dbReference>
<dbReference type="InterPro" id="IPR006162">
    <property type="entry name" value="Ppantetheine_attach_site"/>
</dbReference>
<keyword evidence="3" id="KW-0597">Phosphoprotein</keyword>
<evidence type="ECO:0000259" key="4">
    <source>
        <dbReference type="PROSITE" id="PS50075"/>
    </source>
</evidence>
<comment type="caution">
    <text evidence="5">The sequence shown here is derived from an EMBL/GenBank/DDBJ whole genome shotgun (WGS) entry which is preliminary data.</text>
</comment>
<dbReference type="InterPro" id="IPR020806">
    <property type="entry name" value="PKS_PP-bd"/>
</dbReference>
<feature type="domain" description="Carrier" evidence="4">
    <location>
        <begin position="1965"/>
        <end position="2039"/>
    </location>
</feature>
<evidence type="ECO:0000256" key="2">
    <source>
        <dbReference type="ARBA" id="ARBA00022450"/>
    </source>
</evidence>
<dbReference type="SUPFAM" id="SSF53474">
    <property type="entry name" value="alpha/beta-Hydrolases"/>
    <property type="match status" value="2"/>
</dbReference>
<dbReference type="NCBIfam" id="TIGR01733">
    <property type="entry name" value="AA-adenyl-dom"/>
    <property type="match status" value="2"/>
</dbReference>
<dbReference type="Gene3D" id="3.40.50.1820">
    <property type="entry name" value="alpha/beta hydrolase"/>
    <property type="match status" value="2"/>
</dbReference>
<dbReference type="InterPro" id="IPR025110">
    <property type="entry name" value="AMP-bd_C"/>
</dbReference>
<dbReference type="SUPFAM" id="SSF56801">
    <property type="entry name" value="Acetyl-CoA synthetase-like"/>
    <property type="match status" value="2"/>
</dbReference>
<sequence length="2590" mass="285238">QVVWRQALLRIDTFVPTSEQDALPQLLAHTDPHQRRLDISQAPLFAANIAHDPIQNEWLLALNFHHLVSDHMTLELIIAEISELLHSDVKNSYSKNKHAENLPATLPYRHFVAQSLRVPASEHEAYFRDVLADVDEPTAPFGIRDVHSGDRQVTETTQSLDAALAEAIRTQARRQGVSPSVLFHVAWAQVLAKVSGRDDVVFGTVLLGRMQGGASIERSLGLFINTLPVRISLAGSSVRESVQAAYRGLTQLLEHEQAPLVLAQRCSGVIPPLPLFSSLFNYRHSQPAPSRTTWEGIRLLAAQERTNYPVTLSVDDLGEGFSLSAQTVSDIDPARLVAYMTTALTGLVEALDSDPQRPIVTLPILPVTEHQQLLVDFNATQRDFPQDALIHQLFEDQVQRTPDAIAVIFEAQSLSYRELNCQANRLAHHLIALGVRPDDRVAICAERSLAMVAGLLGILKAGGAYVPLDPAYPTERLAYMLENATPKVLLTQTTLVDLLTSPVPIVILDNPEPRFEAMPTDNPNTQIRGLTSRHLAYVIYTSGSTGQPKGVMVEHRNVNRLVINNPYADIGSNDCVAHCANVAFDASTWEIWSTLLNGGHLYIISPSVLLDPLRFRDSLVKGQVTALWLTTGLFNEYLDTLAPMFGQLRYLIVGGDVLDPQKIKQVQLTEIQPNHLINAYGPTETTTFATTYAITTPIDVSRSIPIGSPIANTQIYLLDTHSQPVPMGAFGEIYIGGAGVARGYLNRPELTTERFVSDPFSDTPEARLYKTGDLGRWLPDGHLEYLGRNDFQVKLRGFRIELGEIEAQLVQCYGVREAVVLAREDASGQKRLVAYLLPQADVELRPATLRQQLVQQLADYMLPSAFVTLDSFPLTPNGKLDRKALPAPDQAAIVTRGYEAPVGDMEMALAEIWQTLLALEQVGRHDHFFELGGHSLLAVQLTTRVRQALARELSLQQLFAHPVLADLAAVLNDASAAEHTVIPAANRNRSLPLSFAQQRLWFLAQLDTAASLAYHIPAVLRLSGQFNPAAFTAALDRLVARHESLRTHFGLVDEQPCQHIDAADTGFALSCQDLRSWEAAAQQQHIAERVERDMLTPFDFTHGPLIRGQLLQLADDEHILILTQHHIISDGWSVGILIRELGAFYRAALEGHDAPLRPLPIQYADYAVWQREWLQEEVLSAQRAFWREQLQGAPALLTLPTDRPRPSVQRFTGGQVPVHFDAELFTAIKALGQRQGTTLFMTLLAAWGIVLARLSGQNDIVIGTPVANRPHRELEGLIGFFVNTLPLRVETEHSQTVAELLAHVRERALAAYAHQDLPFEQLVETLQPERSLSYSAIFQVMLALDNTPDQHLALPGMSVSPVGHPRHSAHFDLTLALSETEEGLSGSLGYASDLFDRTTVERMVGYLTRVLTAMTADETQIIAHLPILSATERQQLLVEFNATQADFPQDVLIQQLFEAQVQRTPDALAVIFEAQSLSYAELNCRANRLAHHLIALGVRPDDHVALCVERGMDMIIGLFGILKAGGAYVPLDPAYPAERLAYMLNDAAPVAVLTQTALRHRLLSADPLISDMAVIAIDAITEKATASPANSDPQVPGLTARHLAYVLYTSGSTGQPKGAMVEHRNVVNLHTAMKAVLAVDRPCRITLNAGIVFDSSVKCWLQLLSGHTLVIVPESVRKDGPSLWRYFARHATTIFDCTPAQLTGLLDAGLTTDPDYQPQLALIGGEAIPPSVWSALQHAGQTRFINVYGLTECAVNNTTCPVDLSRGGPNIGRPLANTQIYLLDAGGQPVPLGVTGEIHIAGHGVGRGYLNRPELTAARFLPDPFSGAPEARLYKTGDLGRWRPDGHLEYLGRNDFQVKLRGFRIELGEIEAQLVQCPGVRKAVVLAREDAAGQKRLVAYLLAEPKAELVPATLRQQLAQHLADYMLPSAFVTLDAFPLTFNGKLDRQALPAPDQSAVATRGYAPPIGQVEMALAQIWQALLNLEQVGRHDHFFELGGHSLIAVQLITRLRQQDMEVSLATLFTHPTLRELALAIGERTSQPVPVFDTNPVPLKPAGNLPPLFFIHEPSGDPLVYSPLAALLPTDLPVYALQALGIHTLPHPPASIEELAACHIQAIRRVQPHGPYHLAGWSMGGVIAYEIAQQLINSNEQVAFIGMIDSVNPCKQKISLDAPVDETQKRINMVVDFLQAPLTDTDGQALEELRLLDDVDQVFERCVEYQWLPADVTREDFFLRLDTAETIRQLGAAYIPPASSLPIHLYAADKSFDGDEWRGWQGIVGDTSMIHPIGGTHHTIMQPPLLNQMADSMTELLLPTSTYDPLVIIQSGSQAHSPLFCMPGAGASASSLLELALSFPSSLPVYVLQSRGLTDPQLPPHISVEGTARDYIKTIRQIQPEGPYHLLGHSFGGWIAFEIALQLQAEGEQVADIILIDSEAPDPQGCVPKSLNRIETLMKLIEIYNMILSEPLPLTRQDFEGKDHSEQLQYLHQALVRAGLFTAHSPISLLQGVVQVMQANLNTCYTPRTRYNGHVHLINAKEGDIEETRTHANQWKAYDAQLSTMLVSGNHMTMLSIPNVEPFVTELWQKLDYIKD</sequence>
<dbReference type="InterPro" id="IPR001242">
    <property type="entry name" value="Condensation_dom"/>
</dbReference>
<evidence type="ECO:0000313" key="5">
    <source>
        <dbReference type="EMBL" id="MBI6548631.1"/>
    </source>
</evidence>
<dbReference type="Pfam" id="PF00501">
    <property type="entry name" value="AMP-binding"/>
    <property type="match status" value="2"/>
</dbReference>
<dbReference type="Gene3D" id="3.30.300.30">
    <property type="match status" value="2"/>
</dbReference>
<accession>A0ABS0U773</accession>
<dbReference type="PROSITE" id="PS00012">
    <property type="entry name" value="PHOSPHOPANTETHEINE"/>
    <property type="match status" value="2"/>
</dbReference>